<organism evidence="4 5">
    <name type="scientific">Saccharopolyspora erythraea</name>
    <name type="common">Streptomyces erythraeus</name>
    <dbReference type="NCBI Taxonomy" id="1836"/>
    <lineage>
        <taxon>Bacteria</taxon>
        <taxon>Bacillati</taxon>
        <taxon>Actinomycetota</taxon>
        <taxon>Actinomycetes</taxon>
        <taxon>Pseudonocardiales</taxon>
        <taxon>Pseudonocardiaceae</taxon>
        <taxon>Saccharopolyspora</taxon>
    </lineage>
</organism>
<dbReference type="Proteomes" id="UP001500729">
    <property type="component" value="Unassembled WGS sequence"/>
</dbReference>
<evidence type="ECO:0000313" key="4">
    <source>
        <dbReference type="EMBL" id="GAA0543566.1"/>
    </source>
</evidence>
<gene>
    <name evidence="4" type="ORF">GCM10009533_48180</name>
</gene>
<accession>A0ABN1DH88</accession>
<dbReference type="Pfam" id="PF13411">
    <property type="entry name" value="MerR_1"/>
    <property type="match status" value="1"/>
</dbReference>
<keyword evidence="5" id="KW-1185">Reference proteome</keyword>
<protein>
    <submittedName>
        <fullName evidence="4">MerR family transcriptional regulator</fullName>
    </submittedName>
</protein>
<dbReference type="SUPFAM" id="SSF55136">
    <property type="entry name" value="Probable bacterial effector-binding domain"/>
    <property type="match status" value="1"/>
</dbReference>
<dbReference type="RefSeq" id="WP_009944615.1">
    <property type="nucleotide sequence ID" value="NZ_BAAAGS010000036.1"/>
</dbReference>
<evidence type="ECO:0000256" key="2">
    <source>
        <dbReference type="SAM" id="Coils"/>
    </source>
</evidence>
<keyword evidence="2" id="KW-0175">Coiled coil</keyword>
<dbReference type="EMBL" id="BAAAGS010000036">
    <property type="protein sequence ID" value="GAA0543566.1"/>
    <property type="molecule type" value="Genomic_DNA"/>
</dbReference>
<feature type="domain" description="HTH merR-type" evidence="3">
    <location>
        <begin position="1"/>
        <end position="71"/>
    </location>
</feature>
<dbReference type="InterPro" id="IPR029442">
    <property type="entry name" value="GyrI-like"/>
</dbReference>
<dbReference type="Gene3D" id="1.10.1660.10">
    <property type="match status" value="1"/>
</dbReference>
<dbReference type="SMART" id="SM00871">
    <property type="entry name" value="AraC_E_bind"/>
    <property type="match status" value="1"/>
</dbReference>
<sequence>MLNIGDFAKHGRVSVRMLRHYDAIGLLRPAHVDAASGYRRYEAAQLCRLNRIIALKDLGFTLQQVGDLLDADVSAEQMRGMLRLRLSELEAAVAADTARLRQVEARLRTIESEGRMPTEDVVVKSIPAVRVAELTAIAGSFGPEDIGPVIRPLYGELCRRMAAAGVSGSGPNIAYYEESPEGDDEVVVHAGVTVAVEPHAGRGFDVVDLPAVERAATIVHRGDMDEVMPTVQQLAHWIDANGFRAVGLGREHYLSCEGGPDQWVTEIQQPITKA</sequence>
<dbReference type="Gene3D" id="3.20.80.10">
    <property type="entry name" value="Regulatory factor, effector binding domain"/>
    <property type="match status" value="1"/>
</dbReference>
<keyword evidence="1" id="KW-0238">DNA-binding</keyword>
<dbReference type="InterPro" id="IPR010499">
    <property type="entry name" value="AraC_E-bd"/>
</dbReference>
<dbReference type="PANTHER" id="PTHR30204">
    <property type="entry name" value="REDOX-CYCLING DRUG-SENSING TRANSCRIPTIONAL ACTIVATOR SOXR"/>
    <property type="match status" value="1"/>
</dbReference>
<evidence type="ECO:0000259" key="3">
    <source>
        <dbReference type="PROSITE" id="PS50937"/>
    </source>
</evidence>
<dbReference type="SMART" id="SM00422">
    <property type="entry name" value="HTH_MERR"/>
    <property type="match status" value="1"/>
</dbReference>
<reference evidence="4 5" key="1">
    <citation type="journal article" date="2019" name="Int. J. Syst. Evol. Microbiol.">
        <title>The Global Catalogue of Microorganisms (GCM) 10K type strain sequencing project: providing services to taxonomists for standard genome sequencing and annotation.</title>
        <authorList>
            <consortium name="The Broad Institute Genomics Platform"/>
            <consortium name="The Broad Institute Genome Sequencing Center for Infectious Disease"/>
            <person name="Wu L."/>
            <person name="Ma J."/>
        </authorList>
    </citation>
    <scope>NUCLEOTIDE SEQUENCE [LARGE SCALE GENOMIC DNA]</scope>
    <source>
        <strain evidence="4 5">JCM 10303</strain>
    </source>
</reference>
<dbReference type="SUPFAM" id="SSF46955">
    <property type="entry name" value="Putative DNA-binding domain"/>
    <property type="match status" value="1"/>
</dbReference>
<dbReference type="InterPro" id="IPR047057">
    <property type="entry name" value="MerR_fam"/>
</dbReference>
<dbReference type="PANTHER" id="PTHR30204:SF97">
    <property type="entry name" value="MERR FAMILY REGULATORY PROTEIN"/>
    <property type="match status" value="1"/>
</dbReference>
<dbReference type="CDD" id="cd01107">
    <property type="entry name" value="HTH_BmrR"/>
    <property type="match status" value="1"/>
</dbReference>
<evidence type="ECO:0000256" key="1">
    <source>
        <dbReference type="ARBA" id="ARBA00023125"/>
    </source>
</evidence>
<evidence type="ECO:0000313" key="5">
    <source>
        <dbReference type="Proteomes" id="UP001500729"/>
    </source>
</evidence>
<comment type="caution">
    <text evidence="4">The sequence shown here is derived from an EMBL/GenBank/DDBJ whole genome shotgun (WGS) entry which is preliminary data.</text>
</comment>
<feature type="coiled-coil region" evidence="2">
    <location>
        <begin position="86"/>
        <end position="113"/>
    </location>
</feature>
<dbReference type="Pfam" id="PF06445">
    <property type="entry name" value="GyrI-like"/>
    <property type="match status" value="1"/>
</dbReference>
<dbReference type="InterPro" id="IPR000551">
    <property type="entry name" value="MerR-type_HTH_dom"/>
</dbReference>
<proteinExistence type="predicted"/>
<dbReference type="PROSITE" id="PS50937">
    <property type="entry name" value="HTH_MERR_2"/>
    <property type="match status" value="1"/>
</dbReference>
<dbReference type="InterPro" id="IPR009061">
    <property type="entry name" value="DNA-bd_dom_put_sf"/>
</dbReference>
<name>A0ABN1DH88_SACER</name>
<dbReference type="InterPro" id="IPR011256">
    <property type="entry name" value="Reg_factor_effector_dom_sf"/>
</dbReference>